<proteinExistence type="predicted"/>
<feature type="compositionally biased region" description="Basic and acidic residues" evidence="1">
    <location>
        <begin position="1"/>
        <end position="26"/>
    </location>
</feature>
<dbReference type="AlphaFoldDB" id="A0A834FIU5"/>
<evidence type="ECO:0000313" key="2">
    <source>
        <dbReference type="EMBL" id="KAF6734956.1"/>
    </source>
</evidence>
<dbReference type="EMBL" id="WKFB01000123">
    <property type="protein sequence ID" value="KAF6734956.1"/>
    <property type="molecule type" value="Genomic_DNA"/>
</dbReference>
<protein>
    <submittedName>
        <fullName evidence="2">Uncharacterized protein</fullName>
    </submittedName>
</protein>
<evidence type="ECO:0000313" key="3">
    <source>
        <dbReference type="Proteomes" id="UP000646548"/>
    </source>
</evidence>
<reference evidence="2" key="1">
    <citation type="journal article" name="BMC Genomics">
        <title>Long-read sequencing and de novo genome assembly of marine medaka (Oryzias melastigma).</title>
        <authorList>
            <person name="Liang P."/>
            <person name="Saqib H.S.A."/>
            <person name="Ni X."/>
            <person name="Shen Y."/>
        </authorList>
    </citation>
    <scope>NUCLEOTIDE SEQUENCE</scope>
    <source>
        <strain evidence="2">Bigg-433</strain>
    </source>
</reference>
<evidence type="ECO:0000256" key="1">
    <source>
        <dbReference type="SAM" id="MobiDB-lite"/>
    </source>
</evidence>
<dbReference type="Proteomes" id="UP000646548">
    <property type="component" value="Unassembled WGS sequence"/>
</dbReference>
<accession>A0A834FIU5</accession>
<comment type="caution">
    <text evidence="2">The sequence shown here is derived from an EMBL/GenBank/DDBJ whole genome shotgun (WGS) entry which is preliminary data.</text>
</comment>
<sequence>MLRDTHPRIEQKETHSRHEEEQEVGMKSRLTSVRVFMPSADPPGLQLPEPLGTAQSVLQPAQAGGAGLEQEVLDPLLLLLCSRRSCWQSGAGPDLQNFQPRSFLLFLESSGVFRPAAAFLLLILH</sequence>
<gene>
    <name evidence="2" type="ORF">FQA47_004356</name>
</gene>
<name>A0A834FIU5_ORYME</name>
<organism evidence="2 3">
    <name type="scientific">Oryzias melastigma</name>
    <name type="common">Marine medaka</name>
    <dbReference type="NCBI Taxonomy" id="30732"/>
    <lineage>
        <taxon>Eukaryota</taxon>
        <taxon>Metazoa</taxon>
        <taxon>Chordata</taxon>
        <taxon>Craniata</taxon>
        <taxon>Vertebrata</taxon>
        <taxon>Euteleostomi</taxon>
        <taxon>Actinopterygii</taxon>
        <taxon>Neopterygii</taxon>
        <taxon>Teleostei</taxon>
        <taxon>Neoteleostei</taxon>
        <taxon>Acanthomorphata</taxon>
        <taxon>Ovalentaria</taxon>
        <taxon>Atherinomorphae</taxon>
        <taxon>Beloniformes</taxon>
        <taxon>Adrianichthyidae</taxon>
        <taxon>Oryziinae</taxon>
        <taxon>Oryzias</taxon>
    </lineage>
</organism>
<feature type="region of interest" description="Disordered" evidence="1">
    <location>
        <begin position="1"/>
        <end position="58"/>
    </location>
</feature>